<evidence type="ECO:0000313" key="3">
    <source>
        <dbReference type="Proteomes" id="UP001370348"/>
    </source>
</evidence>
<keyword evidence="3" id="KW-1185">Reference proteome</keyword>
<feature type="transmembrane region" description="Helical" evidence="1">
    <location>
        <begin position="53"/>
        <end position="72"/>
    </location>
</feature>
<keyword evidence="1" id="KW-0812">Transmembrane</keyword>
<dbReference type="Pfam" id="PF06127">
    <property type="entry name" value="Mpo1-like"/>
    <property type="match status" value="1"/>
</dbReference>
<sequence length="125" mass="13880">MATDAARFQSFEDFWPYYVGEHRDPLCRALHYAGTSMAIGTIAAAALTLNPLWLVATPIVGYGPAWVAHFFIEKNRPATFTYPLWSLRGDVKMLGLALRGKMADEAARLEHVYSAYKRDEVAAAA</sequence>
<reference evidence="2 3" key="1">
    <citation type="submission" date="2021-12" db="EMBL/GenBank/DDBJ databases">
        <title>Discovery of the Pendulisporaceae a myxobacterial family with distinct sporulation behavior and unique specialized metabolism.</title>
        <authorList>
            <person name="Garcia R."/>
            <person name="Popoff A."/>
            <person name="Bader C.D."/>
            <person name="Loehr J."/>
            <person name="Walesch S."/>
            <person name="Walt C."/>
            <person name="Boldt J."/>
            <person name="Bunk B."/>
            <person name="Haeckl F.J.F.P.J."/>
            <person name="Gunesch A.P."/>
            <person name="Birkelbach J."/>
            <person name="Nuebel U."/>
            <person name="Pietschmann T."/>
            <person name="Bach T."/>
            <person name="Mueller R."/>
        </authorList>
    </citation>
    <scope>NUCLEOTIDE SEQUENCE [LARGE SCALE GENOMIC DNA]</scope>
    <source>
        <strain evidence="2 3">MSr11954</strain>
    </source>
</reference>
<dbReference type="RefSeq" id="WP_394826038.1">
    <property type="nucleotide sequence ID" value="NZ_CP089984.1"/>
</dbReference>
<evidence type="ECO:0000313" key="2">
    <source>
        <dbReference type="EMBL" id="WXB16413.1"/>
    </source>
</evidence>
<dbReference type="PANTHER" id="PTHR34205:SF2">
    <property type="entry name" value="DUF962 DOMAIN-CONTAINING PROTEIN"/>
    <property type="match status" value="1"/>
</dbReference>
<keyword evidence="1" id="KW-0472">Membrane</keyword>
<name>A0ABZ2LZU2_9BACT</name>
<dbReference type="EMBL" id="CP089984">
    <property type="protein sequence ID" value="WXB16413.1"/>
    <property type="molecule type" value="Genomic_DNA"/>
</dbReference>
<organism evidence="2 3">
    <name type="scientific">Pendulispora albinea</name>
    <dbReference type="NCBI Taxonomy" id="2741071"/>
    <lineage>
        <taxon>Bacteria</taxon>
        <taxon>Pseudomonadati</taxon>
        <taxon>Myxococcota</taxon>
        <taxon>Myxococcia</taxon>
        <taxon>Myxococcales</taxon>
        <taxon>Sorangiineae</taxon>
        <taxon>Pendulisporaceae</taxon>
        <taxon>Pendulispora</taxon>
    </lineage>
</organism>
<evidence type="ECO:0000256" key="1">
    <source>
        <dbReference type="SAM" id="Phobius"/>
    </source>
</evidence>
<dbReference type="PANTHER" id="PTHR34205">
    <property type="entry name" value="TRANSMEMBRANE PROTEIN"/>
    <property type="match status" value="1"/>
</dbReference>
<keyword evidence="1" id="KW-1133">Transmembrane helix</keyword>
<gene>
    <name evidence="2" type="ORF">LZC94_03840</name>
</gene>
<proteinExistence type="predicted"/>
<accession>A0ABZ2LZU2</accession>
<feature type="transmembrane region" description="Helical" evidence="1">
    <location>
        <begin position="29"/>
        <end position="47"/>
    </location>
</feature>
<protein>
    <submittedName>
        <fullName evidence="2">DUF962 domain-containing protein</fullName>
    </submittedName>
</protein>
<dbReference type="Proteomes" id="UP001370348">
    <property type="component" value="Chromosome"/>
</dbReference>
<dbReference type="InterPro" id="IPR009305">
    <property type="entry name" value="Mpo1-like"/>
</dbReference>